<dbReference type="EMBL" id="CVQI01033204">
    <property type="protein sequence ID" value="CRK43325.1"/>
    <property type="molecule type" value="Genomic_DNA"/>
</dbReference>
<dbReference type="Proteomes" id="UP000045706">
    <property type="component" value="Unassembled WGS sequence"/>
</dbReference>
<sequence>ATSSRDRHQACQPVPRRPPRDLRQGRPDPACSFLGLGIRCPRASRHRPQHAARPRSQRLRLEDHPDLEPAALLPLPPVGNRPEVRLLLTRCPGLQVPRAPELPQLGQRRHGQPFLQVVDLRRHDALGQL</sequence>
<accession>A0A0G4NAJ1</accession>
<gene>
    <name evidence="2" type="ORF">BN1723_019159</name>
</gene>
<dbReference type="AlphaFoldDB" id="A0A0G4NAJ1"/>
<organism evidence="2 3">
    <name type="scientific">Verticillium longisporum</name>
    <name type="common">Verticillium dahliae var. longisporum</name>
    <dbReference type="NCBI Taxonomy" id="100787"/>
    <lineage>
        <taxon>Eukaryota</taxon>
        <taxon>Fungi</taxon>
        <taxon>Dikarya</taxon>
        <taxon>Ascomycota</taxon>
        <taxon>Pezizomycotina</taxon>
        <taxon>Sordariomycetes</taxon>
        <taxon>Hypocreomycetidae</taxon>
        <taxon>Glomerellales</taxon>
        <taxon>Plectosphaerellaceae</taxon>
        <taxon>Verticillium</taxon>
    </lineage>
</organism>
<feature type="region of interest" description="Disordered" evidence="1">
    <location>
        <begin position="1"/>
        <end position="28"/>
    </location>
</feature>
<feature type="non-terminal residue" evidence="2">
    <location>
        <position position="1"/>
    </location>
</feature>
<feature type="compositionally biased region" description="Basic residues" evidence="1">
    <location>
        <begin position="42"/>
        <end position="58"/>
    </location>
</feature>
<proteinExistence type="predicted"/>
<reference evidence="3" key="1">
    <citation type="submission" date="2015-05" db="EMBL/GenBank/DDBJ databases">
        <authorList>
            <person name="Fogelqvist Johan"/>
        </authorList>
    </citation>
    <scope>NUCLEOTIDE SEQUENCE [LARGE SCALE GENOMIC DNA]</scope>
</reference>
<evidence type="ECO:0000313" key="2">
    <source>
        <dbReference type="EMBL" id="CRK43325.1"/>
    </source>
</evidence>
<evidence type="ECO:0000256" key="1">
    <source>
        <dbReference type="SAM" id="MobiDB-lite"/>
    </source>
</evidence>
<name>A0A0G4NAJ1_VERLO</name>
<feature type="region of interest" description="Disordered" evidence="1">
    <location>
        <begin position="42"/>
        <end position="63"/>
    </location>
</feature>
<protein>
    <submittedName>
        <fullName evidence="2">Uncharacterized protein</fullName>
    </submittedName>
</protein>
<evidence type="ECO:0000313" key="3">
    <source>
        <dbReference type="Proteomes" id="UP000045706"/>
    </source>
</evidence>